<dbReference type="AlphaFoldDB" id="A0A2H0UNX1"/>
<dbReference type="Proteomes" id="UP000229526">
    <property type="component" value="Unassembled WGS sequence"/>
</dbReference>
<name>A0A2H0UNX1_9BACT</name>
<gene>
    <name evidence="1" type="ORF">COU11_00405</name>
</gene>
<organism evidence="1 2">
    <name type="scientific">Candidatus Harrisonbacteria bacterium CG10_big_fil_rev_8_21_14_0_10_49_15</name>
    <dbReference type="NCBI Taxonomy" id="1974587"/>
    <lineage>
        <taxon>Bacteria</taxon>
        <taxon>Candidatus Harrisoniibacteriota</taxon>
    </lineage>
</organism>
<accession>A0A2H0UNX1</accession>
<sequence length="145" mass="16350">MNERLSLGSESVTAEQVIKAMVAAQNEGETFSESAIPVLAEWKKTRRAELPDTFEGEVAFKREHAQLLAKATHISAAIGLLEKTLENFEDEFAKNPRLRKEIELDVRDIKAMHQINSHKKLLDGGWAAKIADSEEEIEHQEERGK</sequence>
<evidence type="ECO:0000313" key="1">
    <source>
        <dbReference type="EMBL" id="PIR87465.1"/>
    </source>
</evidence>
<evidence type="ECO:0000313" key="2">
    <source>
        <dbReference type="Proteomes" id="UP000229526"/>
    </source>
</evidence>
<comment type="caution">
    <text evidence="1">The sequence shown here is derived from an EMBL/GenBank/DDBJ whole genome shotgun (WGS) entry which is preliminary data.</text>
</comment>
<proteinExistence type="predicted"/>
<dbReference type="EMBL" id="PFBD01000002">
    <property type="protein sequence ID" value="PIR87465.1"/>
    <property type="molecule type" value="Genomic_DNA"/>
</dbReference>
<protein>
    <submittedName>
        <fullName evidence="1">Uncharacterized protein</fullName>
    </submittedName>
</protein>
<reference evidence="2" key="1">
    <citation type="submission" date="2017-09" db="EMBL/GenBank/DDBJ databases">
        <title>Depth-based differentiation of microbial function through sediment-hosted aquifers and enrichment of novel symbionts in the deep terrestrial subsurface.</title>
        <authorList>
            <person name="Probst A.J."/>
            <person name="Ladd B."/>
            <person name="Jarett J.K."/>
            <person name="Geller-Mcgrath D.E."/>
            <person name="Sieber C.M.K."/>
            <person name="Emerson J.B."/>
            <person name="Anantharaman K."/>
            <person name="Thomas B.C."/>
            <person name="Malmstrom R."/>
            <person name="Stieglmeier M."/>
            <person name="Klingl A."/>
            <person name="Woyke T."/>
            <person name="Ryan C.M."/>
            <person name="Banfield J.F."/>
        </authorList>
    </citation>
    <scope>NUCLEOTIDE SEQUENCE [LARGE SCALE GENOMIC DNA]</scope>
</reference>